<dbReference type="SUPFAM" id="SSF53187">
    <property type="entry name" value="Zn-dependent exopeptidases"/>
    <property type="match status" value="1"/>
</dbReference>
<sequence length="512" mass="54766">MGDCKSFSFEIKQEKDLAATGYDAIVHIHWPQQKEHHSKLQSALAGALKRDPSLASEVAILSSDLPAGRIVLSSAGPLDPDYDDVRSFRDAAYKGVKRALKAGVKKPLIHLQGHPDYEDAELVTLLGALEALHVPIQIRELKPENLPKIEQLGVVHADATKGSKLIELAKALEAGRRVARDIGDADPERMAPPKVQQYLEEAFKESSISLKVIEDEKEFAENYPLFEAVNRAASVVQRHRGRIIFMEYVPSGEVKETVMLVGKGVTYDTGGADIKAGGIMAGMSRDKCGAAAVAGFMKVVDLLKPKNVKIVSGLSMVRNSVGSNCYVADELIKARSGALVRVGNTDAEGRMVMADVLCRMKELALSAVNPHLFTVATLTGHAHLAVGEGYSIVMDNGPAKKAGTSKRLVTAGDALGDPFEVSTIRREDLAFHRGKAEGDDVMQCNNAPSSRTPRGHQGPAAFLLLSSGLEGHGSTHEKPIPYSHLDIAGSGGDFPNPATGAPILALAKAFLL</sequence>
<evidence type="ECO:0000259" key="5">
    <source>
        <dbReference type="PROSITE" id="PS00631"/>
    </source>
</evidence>
<evidence type="ECO:0000256" key="4">
    <source>
        <dbReference type="ARBA" id="ARBA00022801"/>
    </source>
</evidence>
<reference evidence="7" key="1">
    <citation type="submission" date="2025-08" db="UniProtKB">
        <authorList>
            <consortium name="RefSeq"/>
        </authorList>
    </citation>
    <scope>IDENTIFICATION</scope>
    <source>
        <tissue evidence="7">Whole Larva</tissue>
    </source>
</reference>
<name>A0ABM1M7U2_NICVS</name>
<evidence type="ECO:0000256" key="2">
    <source>
        <dbReference type="ARBA" id="ARBA00022438"/>
    </source>
</evidence>
<comment type="similarity">
    <text evidence="1">Belongs to the peptidase M17 family.</text>
</comment>
<evidence type="ECO:0000256" key="1">
    <source>
        <dbReference type="ARBA" id="ARBA00009528"/>
    </source>
</evidence>
<gene>
    <name evidence="7" type="primary">LOC108558283</name>
</gene>
<protein>
    <submittedName>
        <fullName evidence="7">Aminopeptidase W07G4.4</fullName>
    </submittedName>
</protein>
<dbReference type="PANTHER" id="PTHR11963:SF48">
    <property type="entry name" value="DIPEPTIDASE B, ISOFORM A"/>
    <property type="match status" value="1"/>
</dbReference>
<dbReference type="GO" id="GO:0004177">
    <property type="term" value="F:aminopeptidase activity"/>
    <property type="evidence" value="ECO:0007669"/>
    <property type="project" value="UniProtKB-KW"/>
</dbReference>
<dbReference type="PANTHER" id="PTHR11963">
    <property type="entry name" value="LEUCINE AMINOPEPTIDASE-RELATED"/>
    <property type="match status" value="1"/>
</dbReference>
<dbReference type="InterPro" id="IPR000819">
    <property type="entry name" value="Peptidase_M17_C"/>
</dbReference>
<dbReference type="Pfam" id="PF00883">
    <property type="entry name" value="Peptidase_M17"/>
    <property type="match status" value="1"/>
</dbReference>
<dbReference type="RefSeq" id="XP_017770642.1">
    <property type="nucleotide sequence ID" value="XM_017915153.1"/>
</dbReference>
<dbReference type="Proteomes" id="UP000695000">
    <property type="component" value="Unplaced"/>
</dbReference>
<feature type="domain" description="Cytosol aminopeptidase" evidence="5">
    <location>
        <begin position="344"/>
        <end position="351"/>
    </location>
</feature>
<proteinExistence type="inferred from homology"/>
<dbReference type="InterPro" id="IPR011356">
    <property type="entry name" value="Leucine_aapep/pepB"/>
</dbReference>
<keyword evidence="2 7" id="KW-0031">Aminopeptidase</keyword>
<dbReference type="PROSITE" id="PS00631">
    <property type="entry name" value="CYTOSOL_AP"/>
    <property type="match status" value="1"/>
</dbReference>
<dbReference type="Gene3D" id="3.40.630.10">
    <property type="entry name" value="Zn peptidases"/>
    <property type="match status" value="1"/>
</dbReference>
<organism evidence="6 7">
    <name type="scientific">Nicrophorus vespilloides</name>
    <name type="common">Boreal carrion beetle</name>
    <dbReference type="NCBI Taxonomy" id="110193"/>
    <lineage>
        <taxon>Eukaryota</taxon>
        <taxon>Metazoa</taxon>
        <taxon>Ecdysozoa</taxon>
        <taxon>Arthropoda</taxon>
        <taxon>Hexapoda</taxon>
        <taxon>Insecta</taxon>
        <taxon>Pterygota</taxon>
        <taxon>Neoptera</taxon>
        <taxon>Endopterygota</taxon>
        <taxon>Coleoptera</taxon>
        <taxon>Polyphaga</taxon>
        <taxon>Staphyliniformia</taxon>
        <taxon>Silphidae</taxon>
        <taxon>Nicrophorinae</taxon>
        <taxon>Nicrophorus</taxon>
    </lineage>
</organism>
<evidence type="ECO:0000256" key="3">
    <source>
        <dbReference type="ARBA" id="ARBA00022670"/>
    </source>
</evidence>
<dbReference type="GeneID" id="108558283"/>
<evidence type="ECO:0000313" key="6">
    <source>
        <dbReference type="Proteomes" id="UP000695000"/>
    </source>
</evidence>
<dbReference type="PRINTS" id="PR00481">
    <property type="entry name" value="LAMNOPPTDASE"/>
</dbReference>
<keyword evidence="3" id="KW-0645">Protease</keyword>
<evidence type="ECO:0000313" key="7">
    <source>
        <dbReference type="RefSeq" id="XP_017770642.1"/>
    </source>
</evidence>
<keyword evidence="4" id="KW-0378">Hydrolase</keyword>
<accession>A0ABM1M7U2</accession>
<dbReference type="CDD" id="cd00433">
    <property type="entry name" value="Peptidase_M17"/>
    <property type="match status" value="1"/>
</dbReference>
<keyword evidence="6" id="KW-1185">Reference proteome</keyword>